<gene>
    <name evidence="12" type="ORF">GSLYS_00015699001</name>
</gene>
<dbReference type="GO" id="GO:0005680">
    <property type="term" value="C:anaphase-promoting complex"/>
    <property type="evidence" value="ECO:0007669"/>
    <property type="project" value="InterPro"/>
</dbReference>
<keyword evidence="8" id="KW-0175">Coiled coil</keyword>
<comment type="caution">
    <text evidence="12">The sequence shown here is derived from an EMBL/GenBank/DDBJ whole genome shotgun (WGS) entry which is preliminary data.</text>
</comment>
<evidence type="ECO:0000256" key="1">
    <source>
        <dbReference type="ARBA" id="ARBA00004123"/>
    </source>
</evidence>
<comment type="subcellular location">
    <subcellularLocation>
        <location evidence="1">Nucleus</location>
    </subcellularLocation>
</comment>
<evidence type="ECO:0000256" key="5">
    <source>
        <dbReference type="ARBA" id="ARBA00022618"/>
    </source>
</evidence>
<dbReference type="GO" id="GO:0007346">
    <property type="term" value="P:regulation of mitotic cell cycle"/>
    <property type="evidence" value="ECO:0007669"/>
    <property type="project" value="TreeGrafter"/>
</dbReference>
<keyword evidence="10" id="KW-0131">Cell cycle</keyword>
<evidence type="ECO:0000256" key="11">
    <source>
        <dbReference type="ARBA" id="ARBA00032907"/>
    </source>
</evidence>
<dbReference type="PANTHER" id="PTHR28579:SF1">
    <property type="entry name" value="ANAPHASE-PROMOTING COMPLEX SUBUNIT CDC26"/>
    <property type="match status" value="1"/>
</dbReference>
<dbReference type="Proteomes" id="UP001497497">
    <property type="component" value="Unassembled WGS sequence"/>
</dbReference>
<keyword evidence="9" id="KW-0539">Nucleus</keyword>
<evidence type="ECO:0000313" key="13">
    <source>
        <dbReference type="Proteomes" id="UP001497497"/>
    </source>
</evidence>
<evidence type="ECO:0000256" key="9">
    <source>
        <dbReference type="ARBA" id="ARBA00023242"/>
    </source>
</evidence>
<evidence type="ECO:0000256" key="2">
    <source>
        <dbReference type="ARBA" id="ARBA00004906"/>
    </source>
</evidence>
<name>A0AAV2I957_LYMST</name>
<dbReference type="GO" id="GO:0031145">
    <property type="term" value="P:anaphase-promoting complex-dependent catabolic process"/>
    <property type="evidence" value="ECO:0007669"/>
    <property type="project" value="InterPro"/>
</dbReference>
<comment type="similarity">
    <text evidence="3">Belongs to the CDC26 family.</text>
</comment>
<evidence type="ECO:0000256" key="7">
    <source>
        <dbReference type="ARBA" id="ARBA00022786"/>
    </source>
</evidence>
<proteinExistence type="inferred from homology"/>
<evidence type="ECO:0000256" key="3">
    <source>
        <dbReference type="ARBA" id="ARBA00007939"/>
    </source>
</evidence>
<dbReference type="Pfam" id="PF10471">
    <property type="entry name" value="ANAPC_CDC26"/>
    <property type="match status" value="1"/>
</dbReference>
<keyword evidence="13" id="KW-1185">Reference proteome</keyword>
<evidence type="ECO:0000313" key="12">
    <source>
        <dbReference type="EMBL" id="CAL1542093.1"/>
    </source>
</evidence>
<dbReference type="GO" id="GO:0070979">
    <property type="term" value="P:protein K11-linked ubiquitination"/>
    <property type="evidence" value="ECO:0007669"/>
    <property type="project" value="TreeGrafter"/>
</dbReference>
<accession>A0AAV2I957</accession>
<protein>
    <recommendedName>
        <fullName evidence="4">Anaphase-promoting complex subunit CDC26</fullName>
    </recommendedName>
    <alternativeName>
        <fullName evidence="11">Cell division cycle protein 26 homolog</fullName>
    </alternativeName>
</protein>
<evidence type="ECO:0000256" key="10">
    <source>
        <dbReference type="ARBA" id="ARBA00023306"/>
    </source>
</evidence>
<keyword evidence="6" id="KW-0498">Mitosis</keyword>
<evidence type="ECO:0000256" key="6">
    <source>
        <dbReference type="ARBA" id="ARBA00022776"/>
    </source>
</evidence>
<evidence type="ECO:0000256" key="4">
    <source>
        <dbReference type="ARBA" id="ARBA00018549"/>
    </source>
</evidence>
<dbReference type="EMBL" id="CAXITT010000469">
    <property type="protein sequence ID" value="CAL1542093.1"/>
    <property type="molecule type" value="Genomic_DNA"/>
</dbReference>
<dbReference type="InterPro" id="IPR018860">
    <property type="entry name" value="APC_suCDC26"/>
</dbReference>
<dbReference type="GO" id="GO:0051301">
    <property type="term" value="P:cell division"/>
    <property type="evidence" value="ECO:0007669"/>
    <property type="project" value="UniProtKB-KW"/>
</dbReference>
<comment type="pathway">
    <text evidence="2">Protein modification; protein ubiquitination.</text>
</comment>
<keyword evidence="5" id="KW-0132">Cell division</keyword>
<keyword evidence="7" id="KW-0833">Ubl conjugation pathway</keyword>
<sequence length="73" mass="8430">MIRRKPTRIELKIADLDEYEAIKKERDAAAKISNKADQILTPEMYSTKSRMEIIHARIGYDPKPLPQPSTLPH</sequence>
<reference evidence="12 13" key="1">
    <citation type="submission" date="2024-04" db="EMBL/GenBank/DDBJ databases">
        <authorList>
            <consortium name="Genoscope - CEA"/>
            <person name="William W."/>
        </authorList>
    </citation>
    <scope>NUCLEOTIDE SEQUENCE [LARGE SCALE GENOMIC DNA]</scope>
</reference>
<evidence type="ECO:0000256" key="8">
    <source>
        <dbReference type="ARBA" id="ARBA00023054"/>
    </source>
</evidence>
<organism evidence="12 13">
    <name type="scientific">Lymnaea stagnalis</name>
    <name type="common">Great pond snail</name>
    <name type="synonym">Helix stagnalis</name>
    <dbReference type="NCBI Taxonomy" id="6523"/>
    <lineage>
        <taxon>Eukaryota</taxon>
        <taxon>Metazoa</taxon>
        <taxon>Spiralia</taxon>
        <taxon>Lophotrochozoa</taxon>
        <taxon>Mollusca</taxon>
        <taxon>Gastropoda</taxon>
        <taxon>Heterobranchia</taxon>
        <taxon>Euthyneura</taxon>
        <taxon>Panpulmonata</taxon>
        <taxon>Hygrophila</taxon>
        <taxon>Lymnaeoidea</taxon>
        <taxon>Lymnaeidae</taxon>
        <taxon>Lymnaea</taxon>
    </lineage>
</organism>
<dbReference type="PANTHER" id="PTHR28579">
    <property type="entry name" value="ANAPHASE-PROMOTING COMPLEX SUBUNIT CDC26"/>
    <property type="match status" value="1"/>
</dbReference>
<dbReference type="AlphaFoldDB" id="A0AAV2I957"/>